<dbReference type="Proteomes" id="UP001201449">
    <property type="component" value="Unassembled WGS sequence"/>
</dbReference>
<dbReference type="InterPro" id="IPR017880">
    <property type="entry name" value="KilA_N"/>
</dbReference>
<name>A0ABS9BTC0_9BACT</name>
<dbReference type="SMART" id="SM01252">
    <property type="entry name" value="KilA-N"/>
    <property type="match status" value="1"/>
</dbReference>
<feature type="domain" description="KilA-N" evidence="1">
    <location>
        <begin position="3"/>
        <end position="139"/>
    </location>
</feature>
<accession>A0ABS9BTC0</accession>
<dbReference type="PROSITE" id="PS51301">
    <property type="entry name" value="KILA_N"/>
    <property type="match status" value="1"/>
</dbReference>
<evidence type="ECO:0000259" key="1">
    <source>
        <dbReference type="PROSITE" id="PS51301"/>
    </source>
</evidence>
<evidence type="ECO:0000313" key="2">
    <source>
        <dbReference type="EMBL" id="MCF1750590.1"/>
    </source>
</evidence>
<dbReference type="Pfam" id="PF04383">
    <property type="entry name" value="KilA-N"/>
    <property type="match status" value="1"/>
</dbReference>
<sequence>MARNKILEVKGTEITIYTGDTEDYLSLTDIARYKDVINTDDIIKNWLRNRNTIELLGFWEQLYNPNFKPVEFDGFRKQAGLNSFVLTPKRWIETTNAIGIISKSGRYGGTFAHKDIAFEFASWISIEFKLYMIKEFQRLKEEESKRQKLDWNLQRTLAIVNYTIHTDAIKEKLIPDKLTSKQISLVYASEADLLNMALFGKTAAEWRAGNPDSKGNMRDDATLEQLVVLSNLESINALMIRQGLVQSDRLEQLNQIAITQMTSLVNNGNLKRLK</sequence>
<gene>
    <name evidence="2" type="ORF">L0U89_05855</name>
</gene>
<proteinExistence type="predicted"/>
<keyword evidence="3" id="KW-1185">Reference proteome</keyword>
<protein>
    <submittedName>
        <fullName evidence="2">KilA-N domain-containing protein</fullName>
    </submittedName>
</protein>
<dbReference type="InterPro" id="IPR018004">
    <property type="entry name" value="KilA/APSES_HTH"/>
</dbReference>
<organism evidence="2 3">
    <name type="scientific">Mariniradius sediminis</name>
    <dbReference type="NCBI Taxonomy" id="2909237"/>
    <lineage>
        <taxon>Bacteria</taxon>
        <taxon>Pseudomonadati</taxon>
        <taxon>Bacteroidota</taxon>
        <taxon>Cytophagia</taxon>
        <taxon>Cytophagales</taxon>
        <taxon>Cyclobacteriaceae</taxon>
        <taxon>Mariniradius</taxon>
    </lineage>
</organism>
<evidence type="ECO:0000313" key="3">
    <source>
        <dbReference type="Proteomes" id="UP001201449"/>
    </source>
</evidence>
<dbReference type="EMBL" id="JAKEVZ010000003">
    <property type="protein sequence ID" value="MCF1750590.1"/>
    <property type="molecule type" value="Genomic_DNA"/>
</dbReference>
<comment type="caution">
    <text evidence="2">The sequence shown here is derived from an EMBL/GenBank/DDBJ whole genome shotgun (WGS) entry which is preliminary data.</text>
</comment>
<reference evidence="2 3" key="1">
    <citation type="submission" date="2022-01" db="EMBL/GenBank/DDBJ databases">
        <title>Mariniradius saccharolyticus sp. nov., isolated from sediment of a river.</title>
        <authorList>
            <person name="Liu H."/>
        </authorList>
    </citation>
    <scope>NUCLEOTIDE SEQUENCE [LARGE SCALE GENOMIC DNA]</scope>
    <source>
        <strain evidence="2 3">RY-2</strain>
    </source>
</reference>
<dbReference type="RefSeq" id="WP_234860674.1">
    <property type="nucleotide sequence ID" value="NZ_JAKEVZ010000003.1"/>
</dbReference>